<evidence type="ECO:0000313" key="2">
    <source>
        <dbReference type="Proteomes" id="UP001465976"/>
    </source>
</evidence>
<keyword evidence="2" id="KW-1185">Reference proteome</keyword>
<gene>
    <name evidence="1" type="ORF">V5O48_001877</name>
</gene>
<comment type="caution">
    <text evidence="1">The sequence shown here is derived from an EMBL/GenBank/DDBJ whole genome shotgun (WGS) entry which is preliminary data.</text>
</comment>
<reference evidence="1 2" key="1">
    <citation type="submission" date="2024-02" db="EMBL/GenBank/DDBJ databases">
        <title>A draft genome for the cacao thread blight pathogen Marasmius crinis-equi.</title>
        <authorList>
            <person name="Cohen S.P."/>
            <person name="Baruah I.K."/>
            <person name="Amoako-Attah I."/>
            <person name="Bukari Y."/>
            <person name="Meinhardt L.W."/>
            <person name="Bailey B.A."/>
        </authorList>
    </citation>
    <scope>NUCLEOTIDE SEQUENCE [LARGE SCALE GENOMIC DNA]</scope>
    <source>
        <strain evidence="1 2">GH-76</strain>
    </source>
</reference>
<protein>
    <submittedName>
        <fullName evidence="1">Uncharacterized protein</fullName>
    </submittedName>
</protein>
<sequence length="186" mass="21688">MTKLPSTFTSLYRLFLRTVSTSVLHHRLATHNLRQLWRPVFNDAAQVIRELEEVENVEERQELANWLQSWEKRMDGTLAILYNAATSRGIPHQLARNLSFIVLGEHQRLASQARQLPLWNARLPPDSREYQVRSSKVGSKEEKRQRLKDFDDSAWRALGEVVRMAEGRDNLSLGRIMIEGKIRDRT</sequence>
<dbReference type="Proteomes" id="UP001465976">
    <property type="component" value="Unassembled WGS sequence"/>
</dbReference>
<proteinExistence type="predicted"/>
<organism evidence="1 2">
    <name type="scientific">Marasmius crinis-equi</name>
    <dbReference type="NCBI Taxonomy" id="585013"/>
    <lineage>
        <taxon>Eukaryota</taxon>
        <taxon>Fungi</taxon>
        <taxon>Dikarya</taxon>
        <taxon>Basidiomycota</taxon>
        <taxon>Agaricomycotina</taxon>
        <taxon>Agaricomycetes</taxon>
        <taxon>Agaricomycetidae</taxon>
        <taxon>Agaricales</taxon>
        <taxon>Marasmiineae</taxon>
        <taxon>Marasmiaceae</taxon>
        <taxon>Marasmius</taxon>
    </lineage>
</organism>
<accession>A0ABR3FXB7</accession>
<name>A0ABR3FXB7_9AGAR</name>
<dbReference type="EMBL" id="JBAHYK010000039">
    <property type="protein sequence ID" value="KAL0580101.1"/>
    <property type="molecule type" value="Genomic_DNA"/>
</dbReference>
<evidence type="ECO:0000313" key="1">
    <source>
        <dbReference type="EMBL" id="KAL0580101.1"/>
    </source>
</evidence>